<name>A0ABU0HFP7_9HYPH</name>
<keyword evidence="1" id="KW-0732">Signal</keyword>
<reference evidence="2 3" key="1">
    <citation type="submission" date="2023-07" db="EMBL/GenBank/DDBJ databases">
        <title>Genomic Encyclopedia of Type Strains, Phase IV (KMG-IV): sequencing the most valuable type-strain genomes for metagenomic binning, comparative biology and taxonomic classification.</title>
        <authorList>
            <person name="Goeker M."/>
        </authorList>
    </citation>
    <scope>NUCLEOTIDE SEQUENCE [LARGE SCALE GENOMIC DNA]</scope>
    <source>
        <strain evidence="2 3">DSM 19562</strain>
    </source>
</reference>
<gene>
    <name evidence="2" type="ORF">QO016_000618</name>
</gene>
<dbReference type="Proteomes" id="UP001236369">
    <property type="component" value="Unassembled WGS sequence"/>
</dbReference>
<sequence length="92" mass="9637">MTRFTLAASLAVLLVTPAVQAADLGAPLPLGRFRATCEDLGKLCFADACGLDQIDAAQGCRAQCPSAVVMSVVPERCPLPSRPGEVVLRRRG</sequence>
<feature type="chain" id="PRO_5045762914" evidence="1">
    <location>
        <begin position="22"/>
        <end position="92"/>
    </location>
</feature>
<dbReference type="RefSeq" id="WP_238253100.1">
    <property type="nucleotide sequence ID" value="NZ_BPQX01000069.1"/>
</dbReference>
<evidence type="ECO:0000313" key="2">
    <source>
        <dbReference type="EMBL" id="MDQ0441141.1"/>
    </source>
</evidence>
<evidence type="ECO:0000313" key="3">
    <source>
        <dbReference type="Proteomes" id="UP001236369"/>
    </source>
</evidence>
<protein>
    <submittedName>
        <fullName evidence="2">Uncharacterized protein</fullName>
    </submittedName>
</protein>
<proteinExistence type="predicted"/>
<dbReference type="EMBL" id="JAUSVV010000001">
    <property type="protein sequence ID" value="MDQ0441141.1"/>
    <property type="molecule type" value="Genomic_DNA"/>
</dbReference>
<organism evidence="2 3">
    <name type="scientific">Methylobacterium persicinum</name>
    <dbReference type="NCBI Taxonomy" id="374426"/>
    <lineage>
        <taxon>Bacteria</taxon>
        <taxon>Pseudomonadati</taxon>
        <taxon>Pseudomonadota</taxon>
        <taxon>Alphaproteobacteria</taxon>
        <taxon>Hyphomicrobiales</taxon>
        <taxon>Methylobacteriaceae</taxon>
        <taxon>Methylobacterium</taxon>
    </lineage>
</organism>
<evidence type="ECO:0000256" key="1">
    <source>
        <dbReference type="SAM" id="SignalP"/>
    </source>
</evidence>
<keyword evidence="3" id="KW-1185">Reference proteome</keyword>
<comment type="caution">
    <text evidence="2">The sequence shown here is derived from an EMBL/GenBank/DDBJ whole genome shotgun (WGS) entry which is preliminary data.</text>
</comment>
<feature type="signal peptide" evidence="1">
    <location>
        <begin position="1"/>
        <end position="21"/>
    </location>
</feature>
<accession>A0ABU0HFP7</accession>